<dbReference type="Gene3D" id="2.60.120.10">
    <property type="entry name" value="Jelly Rolls"/>
    <property type="match status" value="1"/>
</dbReference>
<dbReference type="InterPro" id="IPR013096">
    <property type="entry name" value="Cupin_2"/>
</dbReference>
<reference evidence="2" key="1">
    <citation type="journal article" date="2021" name="PeerJ">
        <title>Extensive microbial diversity within the chicken gut microbiome revealed by metagenomics and culture.</title>
        <authorList>
            <person name="Gilroy R."/>
            <person name="Ravi A."/>
            <person name="Getino M."/>
            <person name="Pursley I."/>
            <person name="Horton D.L."/>
            <person name="Alikhan N.F."/>
            <person name="Baker D."/>
            <person name="Gharbi K."/>
            <person name="Hall N."/>
            <person name="Watson M."/>
            <person name="Adriaenssens E.M."/>
            <person name="Foster-Nyarko E."/>
            <person name="Jarju S."/>
            <person name="Secka A."/>
            <person name="Antonio M."/>
            <person name="Oren A."/>
            <person name="Chaudhuri R.R."/>
            <person name="La Ragione R."/>
            <person name="Hildebrand F."/>
            <person name="Pallen M.J."/>
        </authorList>
    </citation>
    <scope>NUCLEOTIDE SEQUENCE</scope>
    <source>
        <strain evidence="2">5933</strain>
    </source>
</reference>
<dbReference type="CDD" id="cd02230">
    <property type="entry name" value="cupin_HP0902-like"/>
    <property type="match status" value="1"/>
</dbReference>
<dbReference type="PANTHER" id="PTHR37694">
    <property type="entry name" value="SLR8022 PROTEIN"/>
    <property type="match status" value="1"/>
</dbReference>
<gene>
    <name evidence="2" type="ORF">H9698_08925</name>
</gene>
<dbReference type="EMBL" id="DWWA01000046">
    <property type="protein sequence ID" value="HJC72898.1"/>
    <property type="molecule type" value="Genomic_DNA"/>
</dbReference>
<dbReference type="AlphaFoldDB" id="A0A9D2TL93"/>
<reference evidence="2" key="2">
    <citation type="submission" date="2021-04" db="EMBL/GenBank/DDBJ databases">
        <authorList>
            <person name="Gilroy R."/>
        </authorList>
    </citation>
    <scope>NUCLEOTIDE SEQUENCE</scope>
    <source>
        <strain evidence="2">5933</strain>
    </source>
</reference>
<dbReference type="Pfam" id="PF07883">
    <property type="entry name" value="Cupin_2"/>
    <property type="match status" value="1"/>
</dbReference>
<comment type="caution">
    <text evidence="2">The sequence shown here is derived from an EMBL/GenBank/DDBJ whole genome shotgun (WGS) entry which is preliminary data.</text>
</comment>
<sequence>MHLKNIPHEEVLVLAEQLPVHKGQIISKTLVQNQFVGMTLFSFSAEEEISTHTSHGDAMVQVLEGVGVFTVGEQKFEVGAGQCLVMPAEVPHAVYAKSDFKMLLTVVFPTA</sequence>
<proteinExistence type="predicted"/>
<evidence type="ECO:0000313" key="2">
    <source>
        <dbReference type="EMBL" id="HJC72898.1"/>
    </source>
</evidence>
<evidence type="ECO:0000313" key="3">
    <source>
        <dbReference type="Proteomes" id="UP000823918"/>
    </source>
</evidence>
<accession>A0A9D2TL93</accession>
<organism evidence="2 3">
    <name type="scientific">Candidatus Ruthenibacterium merdavium</name>
    <dbReference type="NCBI Taxonomy" id="2838752"/>
    <lineage>
        <taxon>Bacteria</taxon>
        <taxon>Bacillati</taxon>
        <taxon>Bacillota</taxon>
        <taxon>Clostridia</taxon>
        <taxon>Eubacteriales</taxon>
        <taxon>Oscillospiraceae</taxon>
        <taxon>Ruthenibacterium</taxon>
    </lineage>
</organism>
<protein>
    <submittedName>
        <fullName evidence="2">Cupin domain-containing protein</fullName>
    </submittedName>
</protein>
<dbReference type="SUPFAM" id="SSF51182">
    <property type="entry name" value="RmlC-like cupins"/>
    <property type="match status" value="1"/>
</dbReference>
<evidence type="ECO:0000259" key="1">
    <source>
        <dbReference type="Pfam" id="PF07883"/>
    </source>
</evidence>
<feature type="domain" description="Cupin type-2" evidence="1">
    <location>
        <begin position="43"/>
        <end position="108"/>
    </location>
</feature>
<dbReference type="InterPro" id="IPR011051">
    <property type="entry name" value="RmlC_Cupin_sf"/>
</dbReference>
<name>A0A9D2TL93_9FIRM</name>
<dbReference type="Proteomes" id="UP000823918">
    <property type="component" value="Unassembled WGS sequence"/>
</dbReference>
<dbReference type="InterPro" id="IPR014710">
    <property type="entry name" value="RmlC-like_jellyroll"/>
</dbReference>
<dbReference type="PANTHER" id="PTHR37694:SF1">
    <property type="entry name" value="SLR8022 PROTEIN"/>
    <property type="match status" value="1"/>
</dbReference>